<keyword evidence="3 4" id="KW-0443">Lipid metabolism</keyword>
<feature type="active site" description="Nucleophile" evidence="4">
    <location>
        <position position="40"/>
    </location>
</feature>
<dbReference type="Gene3D" id="3.40.1090.10">
    <property type="entry name" value="Cytosolic phospholipase A2 catalytic domain"/>
    <property type="match status" value="2"/>
</dbReference>
<dbReference type="InterPro" id="IPR037483">
    <property type="entry name" value="YjjU-like"/>
</dbReference>
<dbReference type="EMBL" id="JABAGO010000031">
    <property type="protein sequence ID" value="NME99631.1"/>
    <property type="molecule type" value="Genomic_DNA"/>
</dbReference>
<evidence type="ECO:0000256" key="3">
    <source>
        <dbReference type="ARBA" id="ARBA00023098"/>
    </source>
</evidence>
<evidence type="ECO:0000313" key="7">
    <source>
        <dbReference type="Proteomes" id="UP000561326"/>
    </source>
</evidence>
<keyword evidence="1 4" id="KW-0378">Hydrolase</keyword>
<dbReference type="GO" id="GO:0016787">
    <property type="term" value="F:hydrolase activity"/>
    <property type="evidence" value="ECO:0007669"/>
    <property type="project" value="UniProtKB-UniRule"/>
</dbReference>
<feature type="short sequence motif" description="GXSXG" evidence="4">
    <location>
        <begin position="38"/>
        <end position="42"/>
    </location>
</feature>
<dbReference type="Pfam" id="PF01734">
    <property type="entry name" value="Patatin"/>
    <property type="match status" value="1"/>
</dbReference>
<dbReference type="AlphaFoldDB" id="A0A848CXI2"/>
<evidence type="ECO:0000256" key="1">
    <source>
        <dbReference type="ARBA" id="ARBA00022801"/>
    </source>
</evidence>
<evidence type="ECO:0000259" key="5">
    <source>
        <dbReference type="PROSITE" id="PS51635"/>
    </source>
</evidence>
<organism evidence="6 7">
    <name type="scientific">Aneurinibacillus aneurinilyticus</name>
    <name type="common">Bacillus aneurinolyticus</name>
    <dbReference type="NCBI Taxonomy" id="1391"/>
    <lineage>
        <taxon>Bacteria</taxon>
        <taxon>Bacillati</taxon>
        <taxon>Bacillota</taxon>
        <taxon>Bacilli</taxon>
        <taxon>Bacillales</taxon>
        <taxon>Paenibacillaceae</taxon>
        <taxon>Aneurinibacillus group</taxon>
        <taxon>Aneurinibacillus</taxon>
    </lineage>
</organism>
<feature type="short sequence motif" description="DGA/G" evidence="4">
    <location>
        <begin position="159"/>
        <end position="161"/>
    </location>
</feature>
<protein>
    <submittedName>
        <fullName evidence="6">Patatin family protein</fullName>
    </submittedName>
</protein>
<evidence type="ECO:0000313" key="6">
    <source>
        <dbReference type="EMBL" id="NME99631.1"/>
    </source>
</evidence>
<dbReference type="PROSITE" id="PS51635">
    <property type="entry name" value="PNPLA"/>
    <property type="match status" value="1"/>
</dbReference>
<evidence type="ECO:0000256" key="2">
    <source>
        <dbReference type="ARBA" id="ARBA00022963"/>
    </source>
</evidence>
<comment type="caution">
    <text evidence="6">The sequence shown here is derived from an EMBL/GenBank/DDBJ whole genome shotgun (WGS) entry which is preliminary data.</text>
</comment>
<accession>A0A848CXI2</accession>
<evidence type="ECO:0000256" key="4">
    <source>
        <dbReference type="PROSITE-ProRule" id="PRU01161"/>
    </source>
</evidence>
<dbReference type="GO" id="GO:0016042">
    <property type="term" value="P:lipid catabolic process"/>
    <property type="evidence" value="ECO:0007669"/>
    <property type="project" value="UniProtKB-UniRule"/>
</dbReference>
<dbReference type="PANTHER" id="PTHR14226">
    <property type="entry name" value="NEUROPATHY TARGET ESTERASE/SWISS CHEESE D.MELANOGASTER"/>
    <property type="match status" value="1"/>
</dbReference>
<dbReference type="Pfam" id="PF19890">
    <property type="entry name" value="DUF6363"/>
    <property type="match status" value="1"/>
</dbReference>
<dbReference type="InterPro" id="IPR002641">
    <property type="entry name" value="PNPLA_dom"/>
</dbReference>
<feature type="short sequence motif" description="GXGXXG" evidence="4">
    <location>
        <begin position="11"/>
        <end position="16"/>
    </location>
</feature>
<name>A0A848CXI2_ANEAE</name>
<keyword evidence="2 4" id="KW-0442">Lipid degradation</keyword>
<dbReference type="CDD" id="cd07208">
    <property type="entry name" value="Pat_hypo_Ecoli_yjju_like"/>
    <property type="match status" value="1"/>
</dbReference>
<dbReference type="InterPro" id="IPR016035">
    <property type="entry name" value="Acyl_Trfase/lysoPLipase"/>
</dbReference>
<feature type="active site" description="Proton acceptor" evidence="4">
    <location>
        <position position="159"/>
    </location>
</feature>
<dbReference type="PANTHER" id="PTHR14226:SF25">
    <property type="entry name" value="PHOSPHOESTERASE"/>
    <property type="match status" value="1"/>
</dbReference>
<dbReference type="InterPro" id="IPR050301">
    <property type="entry name" value="NTE"/>
</dbReference>
<dbReference type="RefSeq" id="WP_168975713.1">
    <property type="nucleotide sequence ID" value="NZ_CAMJCG010000031.1"/>
</dbReference>
<dbReference type="SUPFAM" id="SSF52151">
    <property type="entry name" value="FabD/lysophospholipase-like"/>
    <property type="match status" value="1"/>
</dbReference>
<gene>
    <name evidence="6" type="ORF">HF838_15430</name>
</gene>
<dbReference type="Proteomes" id="UP000561326">
    <property type="component" value="Unassembled WGS sequence"/>
</dbReference>
<feature type="domain" description="PNPLA" evidence="5">
    <location>
        <begin position="7"/>
        <end position="172"/>
    </location>
</feature>
<reference evidence="6 7" key="1">
    <citation type="submission" date="2020-04" db="EMBL/GenBank/DDBJ databases">
        <authorList>
            <person name="Hitch T.C.A."/>
            <person name="Wylensek D."/>
            <person name="Clavel T."/>
        </authorList>
    </citation>
    <scope>NUCLEOTIDE SEQUENCE [LARGE SCALE GENOMIC DNA]</scope>
    <source>
        <strain evidence="6 7">WB01_D5_05</strain>
    </source>
</reference>
<proteinExistence type="predicted"/>
<dbReference type="InterPro" id="IPR045943">
    <property type="entry name" value="DUF6363"/>
</dbReference>
<sequence length="282" mass="32187">MMERTGLVLEGGGMRGVYSGGVLDFFMEHDMYFPYVIGVSAGACHGSSYVARQIGRNKKVTIDYIDHPNYLSYRNLFREKSLFGMKLIFDELPNRLVPFDFDAFYASPQTFIVGTTDCMSGNPVYFSKDSADMLAVLRASSSLPFVSPMVTIDGRPLLDGGVSDPIPIRKAMADGNGKNVIILTRNREYRKEPFKLKWIARKVYRKHPELVNTLIRRHEVYNDTLAYIDELEQKGKVFVIRPTQPLVVDRMEKNKEKLSALYDQGYEDARRMADSLTEWLAH</sequence>